<dbReference type="OrthoDB" id="480631at2"/>
<sequence length="261" mass="29052">MITTFNQQWVKTIGLVSGLIACLGSISYLQLSRINIVSNNLGVRDVQQEANTEKVKLNFVNSMPSFGFKNLVANWSLLQFIQYYGDDDARKVTGFDLSPDYLDIIVKNDPRFVKSYLLISPASSINAGLPLRTISAMNKGLEKLSPQTKDAYLIWLYKGVDELLFLGDINAAKNSYSMAADWAKIANNTRLERAARGTVEYLSNNPDSSQAQVGAWFLVWVNARDQNTRKMAQNNIEKLGGKIVFGENGQVFAVPPKSLKD</sequence>
<organism evidence="2 3">
    <name type="scientific">Aphanothece hegewaldii CCALA 016</name>
    <dbReference type="NCBI Taxonomy" id="2107694"/>
    <lineage>
        <taxon>Bacteria</taxon>
        <taxon>Bacillati</taxon>
        <taxon>Cyanobacteriota</taxon>
        <taxon>Cyanophyceae</taxon>
        <taxon>Oscillatoriophycideae</taxon>
        <taxon>Chroococcales</taxon>
        <taxon>Aphanothecaceae</taxon>
        <taxon>Aphanothece</taxon>
    </lineage>
</organism>
<accession>A0A2T1LTP2</accession>
<dbReference type="Proteomes" id="UP000239001">
    <property type="component" value="Unassembled WGS sequence"/>
</dbReference>
<dbReference type="EMBL" id="PXOH01000026">
    <property type="protein sequence ID" value="PSF34475.1"/>
    <property type="molecule type" value="Genomic_DNA"/>
</dbReference>
<keyword evidence="3" id="KW-1185">Reference proteome</keyword>
<evidence type="ECO:0000313" key="3">
    <source>
        <dbReference type="Proteomes" id="UP000239001"/>
    </source>
</evidence>
<evidence type="ECO:0000313" key="2">
    <source>
        <dbReference type="EMBL" id="PSF34475.1"/>
    </source>
</evidence>
<gene>
    <name evidence="2" type="ORF">C7H19_18780</name>
</gene>
<keyword evidence="1" id="KW-0812">Transmembrane</keyword>
<name>A0A2T1LTP2_9CHRO</name>
<keyword evidence="1" id="KW-0472">Membrane</keyword>
<dbReference type="AlphaFoldDB" id="A0A2T1LTP2"/>
<keyword evidence="1" id="KW-1133">Transmembrane helix</keyword>
<dbReference type="RefSeq" id="WP_106458458.1">
    <property type="nucleotide sequence ID" value="NZ_PXOH01000026.1"/>
</dbReference>
<feature type="transmembrane region" description="Helical" evidence="1">
    <location>
        <begin position="12"/>
        <end position="31"/>
    </location>
</feature>
<evidence type="ECO:0000256" key="1">
    <source>
        <dbReference type="SAM" id="Phobius"/>
    </source>
</evidence>
<proteinExistence type="predicted"/>
<reference evidence="2 3" key="1">
    <citation type="submission" date="2018-03" db="EMBL/GenBank/DDBJ databases">
        <title>The ancient ancestry and fast evolution of plastids.</title>
        <authorList>
            <person name="Moore K.R."/>
            <person name="Magnabosco C."/>
            <person name="Momper L."/>
            <person name="Gold D.A."/>
            <person name="Bosak T."/>
            <person name="Fournier G.P."/>
        </authorList>
    </citation>
    <scope>NUCLEOTIDE SEQUENCE [LARGE SCALE GENOMIC DNA]</scope>
    <source>
        <strain evidence="2 3">CCALA 016</strain>
    </source>
</reference>
<comment type="caution">
    <text evidence="2">The sequence shown here is derived from an EMBL/GenBank/DDBJ whole genome shotgun (WGS) entry which is preliminary data.</text>
</comment>
<protein>
    <submittedName>
        <fullName evidence="2">Uncharacterized protein</fullName>
    </submittedName>
</protein>
<reference evidence="2 3" key="2">
    <citation type="submission" date="2018-03" db="EMBL/GenBank/DDBJ databases">
        <authorList>
            <person name="Keele B.F."/>
        </authorList>
    </citation>
    <scope>NUCLEOTIDE SEQUENCE [LARGE SCALE GENOMIC DNA]</scope>
    <source>
        <strain evidence="2 3">CCALA 016</strain>
    </source>
</reference>